<gene>
    <name evidence="5" type="primary">hup</name>
    <name evidence="5" type="ORF">EPICR_20176</name>
</gene>
<dbReference type="AlphaFoldDB" id="A0A484HKD2"/>
<name>A0A484HKD2_9BACT</name>
<dbReference type="GO" id="GO:0030261">
    <property type="term" value="P:chromosome condensation"/>
    <property type="evidence" value="ECO:0007669"/>
    <property type="project" value="UniProtKB-KW"/>
</dbReference>
<accession>A0A484HKD2</accession>
<evidence type="ECO:0000256" key="2">
    <source>
        <dbReference type="ARBA" id="ARBA00023067"/>
    </source>
</evidence>
<keyword evidence="3 5" id="KW-0238">DNA-binding</keyword>
<organism evidence="5">
    <name type="scientific">uncultured Desulfobacteraceae bacterium</name>
    <dbReference type="NCBI Taxonomy" id="218296"/>
    <lineage>
        <taxon>Bacteria</taxon>
        <taxon>Pseudomonadati</taxon>
        <taxon>Thermodesulfobacteriota</taxon>
        <taxon>Desulfobacteria</taxon>
        <taxon>Desulfobacterales</taxon>
        <taxon>Desulfobacteraceae</taxon>
        <taxon>environmental samples</taxon>
    </lineage>
</organism>
<reference evidence="5" key="1">
    <citation type="submission" date="2019-01" db="EMBL/GenBank/DDBJ databases">
        <authorList>
            <consortium name="Genoscope - CEA"/>
            <person name="William W."/>
        </authorList>
    </citation>
    <scope>NUCLEOTIDE SEQUENCE</scope>
    <source>
        <strain evidence="5">CR-1</strain>
    </source>
</reference>
<dbReference type="SUPFAM" id="SSF47729">
    <property type="entry name" value="IHF-like DNA-binding proteins"/>
    <property type="match status" value="1"/>
</dbReference>
<dbReference type="GO" id="GO:0030527">
    <property type="term" value="F:structural constituent of chromatin"/>
    <property type="evidence" value="ECO:0007669"/>
    <property type="project" value="InterPro"/>
</dbReference>
<dbReference type="InterPro" id="IPR000119">
    <property type="entry name" value="Hist_DNA-bd"/>
</dbReference>
<proteinExistence type="inferred from homology"/>
<dbReference type="CDD" id="cd13831">
    <property type="entry name" value="HU"/>
    <property type="match status" value="1"/>
</dbReference>
<evidence type="ECO:0000313" key="5">
    <source>
        <dbReference type="EMBL" id="VEN73709.1"/>
    </source>
</evidence>
<evidence type="ECO:0000256" key="4">
    <source>
        <dbReference type="RuleBase" id="RU003939"/>
    </source>
</evidence>
<dbReference type="PRINTS" id="PR01727">
    <property type="entry name" value="DNABINDINGHU"/>
</dbReference>
<dbReference type="InterPro" id="IPR020816">
    <property type="entry name" value="Histone-like_DNA-bd_CS"/>
</dbReference>
<dbReference type="PANTHER" id="PTHR33175">
    <property type="entry name" value="DNA-BINDING PROTEIN HU"/>
    <property type="match status" value="1"/>
</dbReference>
<dbReference type="InterPro" id="IPR010992">
    <property type="entry name" value="IHF-like_DNA-bd_dom_sf"/>
</dbReference>
<keyword evidence="2" id="KW-0226">DNA condensation</keyword>
<dbReference type="GO" id="GO:0003677">
    <property type="term" value="F:DNA binding"/>
    <property type="evidence" value="ECO:0007669"/>
    <property type="project" value="UniProtKB-KW"/>
</dbReference>
<evidence type="ECO:0000256" key="3">
    <source>
        <dbReference type="ARBA" id="ARBA00023125"/>
    </source>
</evidence>
<dbReference type="Pfam" id="PF00216">
    <property type="entry name" value="Bac_DNA_binding"/>
    <property type="match status" value="1"/>
</dbReference>
<protein>
    <submittedName>
        <fullName evidence="5">DNA-binding protein HU</fullName>
    </submittedName>
</protein>
<dbReference type="Gene3D" id="4.10.520.10">
    <property type="entry name" value="IHF-like DNA-binding proteins"/>
    <property type="match status" value="1"/>
</dbReference>
<dbReference type="EMBL" id="CAACVI010000012">
    <property type="protein sequence ID" value="VEN73709.1"/>
    <property type="molecule type" value="Genomic_DNA"/>
</dbReference>
<dbReference type="SMART" id="SM00411">
    <property type="entry name" value="BHL"/>
    <property type="match status" value="1"/>
</dbReference>
<dbReference type="PANTHER" id="PTHR33175:SF3">
    <property type="entry name" value="DNA-BINDING PROTEIN HU-BETA"/>
    <property type="match status" value="1"/>
</dbReference>
<evidence type="ECO:0000256" key="1">
    <source>
        <dbReference type="ARBA" id="ARBA00010529"/>
    </source>
</evidence>
<comment type="similarity">
    <text evidence="1 4">Belongs to the bacterial histone-like protein family.</text>
</comment>
<sequence>MTKAELVEKIAADAGINKNQAQAAMESFLENIVSALKKKTKKGADARVTLVGFGSFRKVWREERQGRNPQTSEPMTIPAHHTVVFKIGKKFKEDIQ</sequence>
<dbReference type="PROSITE" id="PS00045">
    <property type="entry name" value="HISTONE_LIKE"/>
    <property type="match status" value="1"/>
</dbReference>